<reference evidence="2" key="1">
    <citation type="journal article" date="2015" name="Nature">
        <title>Complex archaea that bridge the gap between prokaryotes and eukaryotes.</title>
        <authorList>
            <person name="Spang A."/>
            <person name="Saw J.H."/>
            <person name="Jorgensen S.L."/>
            <person name="Zaremba-Niedzwiedzka K."/>
            <person name="Martijn J."/>
            <person name="Lind A.E."/>
            <person name="van Eijk R."/>
            <person name="Schleper C."/>
            <person name="Guy L."/>
            <person name="Ettema T.J."/>
        </authorList>
    </citation>
    <scope>NUCLEOTIDE SEQUENCE</scope>
</reference>
<gene>
    <name evidence="2" type="ORF">LCGC14_0668610</name>
</gene>
<protein>
    <submittedName>
        <fullName evidence="2">Uncharacterized protein</fullName>
    </submittedName>
</protein>
<comment type="caution">
    <text evidence="2">The sequence shown here is derived from an EMBL/GenBank/DDBJ whole genome shotgun (WGS) entry which is preliminary data.</text>
</comment>
<dbReference type="AlphaFoldDB" id="A0A0F9QWP0"/>
<name>A0A0F9QWP0_9ZZZZ</name>
<dbReference type="EMBL" id="LAZR01001308">
    <property type="protein sequence ID" value="KKN46849.1"/>
    <property type="molecule type" value="Genomic_DNA"/>
</dbReference>
<proteinExistence type="predicted"/>
<feature type="compositionally biased region" description="Polar residues" evidence="1">
    <location>
        <begin position="56"/>
        <end position="70"/>
    </location>
</feature>
<accession>A0A0F9QWP0</accession>
<organism evidence="2">
    <name type="scientific">marine sediment metagenome</name>
    <dbReference type="NCBI Taxonomy" id="412755"/>
    <lineage>
        <taxon>unclassified sequences</taxon>
        <taxon>metagenomes</taxon>
        <taxon>ecological metagenomes</taxon>
    </lineage>
</organism>
<sequence>MATERKFFELPKEFGTVIYGSGDGNEVLPRAQQDPFAALNQILTFPFRVLNESLNAMARSNGQQQNGAESTKSRRHTAHGELVQTMSTRDLKAKNIFGTGGSQ</sequence>
<evidence type="ECO:0000256" key="1">
    <source>
        <dbReference type="SAM" id="MobiDB-lite"/>
    </source>
</evidence>
<evidence type="ECO:0000313" key="2">
    <source>
        <dbReference type="EMBL" id="KKN46849.1"/>
    </source>
</evidence>
<feature type="region of interest" description="Disordered" evidence="1">
    <location>
        <begin position="56"/>
        <end position="103"/>
    </location>
</feature>